<gene>
    <name evidence="1" type="primary">AVEN_53790_1</name>
    <name evidence="1" type="ORF">CDAR_9331</name>
</gene>
<organism evidence="1 2">
    <name type="scientific">Caerostris darwini</name>
    <dbReference type="NCBI Taxonomy" id="1538125"/>
    <lineage>
        <taxon>Eukaryota</taxon>
        <taxon>Metazoa</taxon>
        <taxon>Ecdysozoa</taxon>
        <taxon>Arthropoda</taxon>
        <taxon>Chelicerata</taxon>
        <taxon>Arachnida</taxon>
        <taxon>Araneae</taxon>
        <taxon>Araneomorphae</taxon>
        <taxon>Entelegynae</taxon>
        <taxon>Araneoidea</taxon>
        <taxon>Araneidae</taxon>
        <taxon>Caerostris</taxon>
    </lineage>
</organism>
<dbReference type="EMBL" id="BPLQ01002198">
    <property type="protein sequence ID" value="GIX89850.1"/>
    <property type="molecule type" value="Genomic_DNA"/>
</dbReference>
<protein>
    <submittedName>
        <fullName evidence="1">Uncharacterized protein</fullName>
    </submittedName>
</protein>
<dbReference type="Proteomes" id="UP001054837">
    <property type="component" value="Unassembled WGS sequence"/>
</dbReference>
<proteinExistence type="predicted"/>
<accession>A0AAV4NZW9</accession>
<reference evidence="1 2" key="1">
    <citation type="submission" date="2021-06" db="EMBL/GenBank/DDBJ databases">
        <title>Caerostris darwini draft genome.</title>
        <authorList>
            <person name="Kono N."/>
            <person name="Arakawa K."/>
        </authorList>
    </citation>
    <scope>NUCLEOTIDE SEQUENCE [LARGE SCALE GENOMIC DNA]</scope>
</reference>
<comment type="caution">
    <text evidence="1">The sequence shown here is derived from an EMBL/GenBank/DDBJ whole genome shotgun (WGS) entry which is preliminary data.</text>
</comment>
<keyword evidence="2" id="KW-1185">Reference proteome</keyword>
<evidence type="ECO:0000313" key="1">
    <source>
        <dbReference type="EMBL" id="GIX89850.1"/>
    </source>
</evidence>
<feature type="non-terminal residue" evidence="1">
    <location>
        <position position="1"/>
    </location>
</feature>
<dbReference type="AlphaFoldDB" id="A0AAV4NZW9"/>
<evidence type="ECO:0000313" key="2">
    <source>
        <dbReference type="Proteomes" id="UP001054837"/>
    </source>
</evidence>
<sequence>CNNSKSKFDFFFISGKIVLRISTTQFCKACEELIDEKADEPDSVEKFPFLNSQKVHDAFRPKIFDPSLRPPQTLTVSEVDKKPMVGTTENLAAEGMSVFTNQLAILIHRVLEKGVHDY</sequence>
<name>A0AAV4NZW9_9ARAC</name>